<proteinExistence type="predicted"/>
<dbReference type="Proteomes" id="UP000317303">
    <property type="component" value="Unassembled WGS sequence"/>
</dbReference>
<accession>A0A660CGX1</accession>
<reference evidence="2 3" key="1">
    <citation type="submission" date="2019-07" db="EMBL/GenBank/DDBJ databases">
        <title>R&amp;d 2014.</title>
        <authorList>
            <person name="Klenk H.-P."/>
        </authorList>
    </citation>
    <scope>NUCLEOTIDE SEQUENCE [LARGE SCALE GENOMIC DNA]</scope>
    <source>
        <strain evidence="2 3">DSM 43194</strain>
    </source>
</reference>
<keyword evidence="1" id="KW-1133">Transmembrane helix</keyword>
<comment type="caution">
    <text evidence="2">The sequence shown here is derived from an EMBL/GenBank/DDBJ whole genome shotgun (WGS) entry which is preliminary data.</text>
</comment>
<evidence type="ECO:0000313" key="3">
    <source>
        <dbReference type="Proteomes" id="UP000317303"/>
    </source>
</evidence>
<dbReference type="EMBL" id="VLJV01000001">
    <property type="protein sequence ID" value="TWH22662.1"/>
    <property type="molecule type" value="Genomic_DNA"/>
</dbReference>
<feature type="transmembrane region" description="Helical" evidence="1">
    <location>
        <begin position="20"/>
        <end position="42"/>
    </location>
</feature>
<keyword evidence="1" id="KW-0472">Membrane</keyword>
<evidence type="ECO:0000256" key="1">
    <source>
        <dbReference type="SAM" id="Phobius"/>
    </source>
</evidence>
<keyword evidence="3" id="KW-1185">Reference proteome</keyword>
<name>A0A660CGX1_9PSEU</name>
<gene>
    <name evidence="2" type="ORF">JD82_04552</name>
</gene>
<evidence type="ECO:0000313" key="2">
    <source>
        <dbReference type="EMBL" id="TWH22662.1"/>
    </source>
</evidence>
<keyword evidence="1" id="KW-0812">Transmembrane</keyword>
<protein>
    <submittedName>
        <fullName evidence="2">Uncharacterized protein</fullName>
    </submittedName>
</protein>
<dbReference type="AlphaFoldDB" id="A0A660CGX1"/>
<organism evidence="2 3">
    <name type="scientific">Prauserella rugosa</name>
    <dbReference type="NCBI Taxonomy" id="43354"/>
    <lineage>
        <taxon>Bacteria</taxon>
        <taxon>Bacillati</taxon>
        <taxon>Actinomycetota</taxon>
        <taxon>Actinomycetes</taxon>
        <taxon>Pseudonocardiales</taxon>
        <taxon>Pseudonocardiaceae</taxon>
        <taxon>Prauserella</taxon>
    </lineage>
</organism>
<sequence length="55" mass="5408">MPLTTPLAQLQAVEADTHGLSVAAVVGAAVLALAAVGAGLALRTVTTPQFTHTKG</sequence>
<dbReference type="RefSeq" id="WP_157575504.1">
    <property type="nucleotide sequence ID" value="NZ_JOIJ01000004.1"/>
</dbReference>